<keyword evidence="2" id="KW-1185">Reference proteome</keyword>
<protein>
    <submittedName>
        <fullName evidence="1">Uncharacterized protein</fullName>
    </submittedName>
</protein>
<sequence>MISVSLKNMILKDNEEYCFNPYFCFRNNDTRDSLALECSEDDEESCESSQSIIRYALDLAFPELFLRTYCKEGYAIWISRPMLNSYANHSYSPSDIFQLDEDKMDDLRRWFDLLVEYSYSTKEHIDNLVSPWNKAFNEYRNAIDSTNVEKAYMHLVAALEALFRDSNSEVQFKVTLYTSLIYSEEKMDRKRVKSLLKKAYDIRGNLMLGEIRSMKELANKEALYHDYFELKKIVSSVLYKTYGLTKEEILDLVEDNVFESHISLKRSVL</sequence>
<dbReference type="AlphaFoldDB" id="A0A7R7EK74"/>
<dbReference type="Proteomes" id="UP000595897">
    <property type="component" value="Chromosome"/>
</dbReference>
<proteinExistence type="predicted"/>
<accession>A0A7R7EK74</accession>
<dbReference type="RefSeq" id="WP_271715610.1">
    <property type="nucleotide sequence ID" value="NZ_AP024169.1"/>
</dbReference>
<dbReference type="KEGG" id="ahb:bsdtb5_16810"/>
<dbReference type="EMBL" id="AP024169">
    <property type="protein sequence ID" value="BCN30386.1"/>
    <property type="molecule type" value="Genomic_DNA"/>
</dbReference>
<evidence type="ECO:0000313" key="2">
    <source>
        <dbReference type="Proteomes" id="UP000595897"/>
    </source>
</evidence>
<evidence type="ECO:0000313" key="1">
    <source>
        <dbReference type="EMBL" id="BCN30386.1"/>
    </source>
</evidence>
<name>A0A7R7EK74_9FIRM</name>
<organism evidence="1 2">
    <name type="scientific">Anaeromicropila herbilytica</name>
    <dbReference type="NCBI Taxonomy" id="2785025"/>
    <lineage>
        <taxon>Bacteria</taxon>
        <taxon>Bacillati</taxon>
        <taxon>Bacillota</taxon>
        <taxon>Clostridia</taxon>
        <taxon>Lachnospirales</taxon>
        <taxon>Lachnospiraceae</taxon>
        <taxon>Anaeromicropila</taxon>
    </lineage>
</organism>
<gene>
    <name evidence="1" type="ORF">bsdtb5_16810</name>
</gene>
<reference evidence="1 2" key="1">
    <citation type="submission" date="2020-11" db="EMBL/GenBank/DDBJ databases">
        <title>Draft genome sequencing of a Lachnospiraceae strain isolated from anoxic soil subjected to BSD treatment.</title>
        <authorList>
            <person name="Uek A."/>
            <person name="Tonouchi A."/>
        </authorList>
    </citation>
    <scope>NUCLEOTIDE SEQUENCE [LARGE SCALE GENOMIC DNA]</scope>
    <source>
        <strain evidence="1 2">TB5</strain>
    </source>
</reference>